<reference evidence="3" key="1">
    <citation type="submission" date="2015-09" db="EMBL/GenBank/DDBJ databases">
        <title>Draft Genome Sequences of Two Novel Amoeba-resistant Intranuclear Bacteria, Candidatus Berkiella cookevillensis and Candidatus Berkiella aquae.</title>
        <authorList>
            <person name="Mehari Y.T."/>
            <person name="Arivett B.A."/>
            <person name="Farone A.L."/>
            <person name="Gunderson J.H."/>
            <person name="Farone M.B."/>
        </authorList>
    </citation>
    <scope>NUCLEOTIDE SEQUENCE [LARGE SCALE GENOMIC DNA]</scope>
    <source>
        <strain evidence="3">HT99</strain>
    </source>
</reference>
<dbReference type="EMBL" id="LKAJ02000003">
    <property type="protein sequence ID" value="MCS5712928.1"/>
    <property type="molecule type" value="Genomic_DNA"/>
</dbReference>
<dbReference type="OrthoDB" id="9804312at2"/>
<gene>
    <name evidence="4" type="ORF">HT99x_015930</name>
    <name evidence="3" type="ORF">HT99x_03158</name>
</gene>
<keyword evidence="4" id="KW-0489">Methyltransferase</keyword>
<feature type="domain" description="Methyltransferase" evidence="2">
    <location>
        <begin position="43"/>
        <end position="132"/>
    </location>
</feature>
<dbReference type="GO" id="GO:0032259">
    <property type="term" value="P:methylation"/>
    <property type="evidence" value="ECO:0007669"/>
    <property type="project" value="UniProtKB-KW"/>
</dbReference>
<dbReference type="PANTHER" id="PTHR43861">
    <property type="entry name" value="TRANS-ACONITATE 2-METHYLTRANSFERASE-RELATED"/>
    <property type="match status" value="1"/>
</dbReference>
<accession>A0A0Q9YD24</accession>
<evidence type="ECO:0000256" key="1">
    <source>
        <dbReference type="ARBA" id="ARBA00022679"/>
    </source>
</evidence>
<dbReference type="AlphaFoldDB" id="A0A0Q9YD24"/>
<dbReference type="GO" id="GO:0008168">
    <property type="term" value="F:methyltransferase activity"/>
    <property type="evidence" value="ECO:0007669"/>
    <property type="project" value="UniProtKB-KW"/>
</dbReference>
<dbReference type="Gene3D" id="3.40.50.150">
    <property type="entry name" value="Vaccinia Virus protein VP39"/>
    <property type="match status" value="1"/>
</dbReference>
<organism evidence="3">
    <name type="scientific">Candidatus Berkiella aquae</name>
    <dbReference type="NCBI Taxonomy" id="295108"/>
    <lineage>
        <taxon>Bacteria</taxon>
        <taxon>Pseudomonadati</taxon>
        <taxon>Pseudomonadota</taxon>
        <taxon>Gammaproteobacteria</taxon>
        <taxon>Candidatus Berkiellales</taxon>
        <taxon>Candidatus Berkiellaceae</taxon>
        <taxon>Candidatus Berkiella</taxon>
    </lineage>
</organism>
<evidence type="ECO:0000313" key="3">
    <source>
        <dbReference type="EMBL" id="KRG17721.1"/>
    </source>
</evidence>
<dbReference type="CDD" id="cd02440">
    <property type="entry name" value="AdoMet_MTases"/>
    <property type="match status" value="1"/>
</dbReference>
<dbReference type="InterPro" id="IPR041698">
    <property type="entry name" value="Methyltransf_25"/>
</dbReference>
<keyword evidence="1" id="KW-0808">Transferase</keyword>
<reference evidence="4" key="2">
    <citation type="journal article" date="2016" name="Genome Announc.">
        <title>Draft Genome Sequences of Two Novel Amoeba-Resistant Intranuclear Bacteria, 'Candidatus Berkiella cookevillensis' and 'Candidatus Berkiella aquae'.</title>
        <authorList>
            <person name="Mehari Y.T."/>
            <person name="Arivett B.A."/>
            <person name="Farone A.L."/>
            <person name="Gunderson J.H."/>
            <person name="Farone M.B."/>
        </authorList>
    </citation>
    <scope>NUCLEOTIDE SEQUENCE</scope>
    <source>
        <strain evidence="4">HT99</strain>
    </source>
</reference>
<dbReference type="STRING" id="295108.HT99x_03158"/>
<dbReference type="Pfam" id="PF13649">
    <property type="entry name" value="Methyltransf_25"/>
    <property type="match status" value="1"/>
</dbReference>
<evidence type="ECO:0000313" key="4">
    <source>
        <dbReference type="EMBL" id="MCS5712928.1"/>
    </source>
</evidence>
<sequence length="174" mass="19800">MIESKELVSYWDNAWNSNDSIEVNTFAEAALKIVKSENKNTLLDLGCGNGIDSLFFHHMGLSATAIDLAQKTIDSLKNEHPEIAWYCQDIKDPIHHISKQDVVYAHLSLHYFEDDVTAKIFRNIAEILNEDGLLFVKCKSTKDPLFGMGNHLGGNRYHHGHTRNFFTVGYMMQN</sequence>
<evidence type="ECO:0000313" key="5">
    <source>
        <dbReference type="Proteomes" id="UP000051497"/>
    </source>
</evidence>
<dbReference type="SUPFAM" id="SSF53335">
    <property type="entry name" value="S-adenosyl-L-methionine-dependent methyltransferases"/>
    <property type="match status" value="1"/>
</dbReference>
<reference evidence="4" key="3">
    <citation type="submission" date="2021-06" db="EMBL/GenBank/DDBJ databases">
        <title>Genomic Description and Analysis of Intracellular Bacteria, Candidatus Berkiella cookevillensis and Candidatus Berkiella aquae.</title>
        <authorList>
            <person name="Kidane D.T."/>
            <person name="Mehari Y.T."/>
            <person name="Rice F.C."/>
            <person name="Arivett B.A."/>
            <person name="Farone A.L."/>
            <person name="Berk S.G."/>
            <person name="Farone M.B."/>
        </authorList>
    </citation>
    <scope>NUCLEOTIDE SEQUENCE</scope>
    <source>
        <strain evidence="4">HT99</strain>
    </source>
</reference>
<dbReference type="InterPro" id="IPR029063">
    <property type="entry name" value="SAM-dependent_MTases_sf"/>
</dbReference>
<name>A0A0Q9YD24_9GAMM</name>
<dbReference type="RefSeq" id="WP_075067741.1">
    <property type="nucleotide sequence ID" value="NZ_LKAJ02000003.1"/>
</dbReference>
<comment type="caution">
    <text evidence="3">The sequence shown here is derived from an EMBL/GenBank/DDBJ whole genome shotgun (WGS) entry which is preliminary data.</text>
</comment>
<protein>
    <submittedName>
        <fullName evidence="4">Class I SAM-dependent methyltransferase</fullName>
    </submittedName>
    <submittedName>
        <fullName evidence="3">Tellurite resistance protein TehB</fullName>
    </submittedName>
</protein>
<dbReference type="EMBL" id="LKAJ01000025">
    <property type="protein sequence ID" value="KRG17721.1"/>
    <property type="molecule type" value="Genomic_DNA"/>
</dbReference>
<proteinExistence type="predicted"/>
<keyword evidence="5" id="KW-1185">Reference proteome</keyword>
<evidence type="ECO:0000259" key="2">
    <source>
        <dbReference type="Pfam" id="PF13649"/>
    </source>
</evidence>
<dbReference type="Proteomes" id="UP000051497">
    <property type="component" value="Unassembled WGS sequence"/>
</dbReference>